<evidence type="ECO:0000313" key="9">
    <source>
        <dbReference type="EMBL" id="CAD6446602.1"/>
    </source>
</evidence>
<dbReference type="CDD" id="cd12285">
    <property type="entry name" value="RRM3_RBM39_like"/>
    <property type="match status" value="1"/>
</dbReference>
<accession>A0A8H2VXR4</accession>
<dbReference type="Gene3D" id="3.30.70.330">
    <property type="match status" value="2"/>
</dbReference>
<evidence type="ECO:0000256" key="6">
    <source>
        <dbReference type="PROSITE-ProRule" id="PRU00176"/>
    </source>
</evidence>
<dbReference type="InterPro" id="IPR012677">
    <property type="entry name" value="Nucleotide-bd_a/b_plait_sf"/>
</dbReference>
<feature type="compositionally biased region" description="Basic and acidic residues" evidence="7">
    <location>
        <begin position="360"/>
        <end position="371"/>
    </location>
</feature>
<protein>
    <submittedName>
        <fullName evidence="9">2c8c6148-61fd-4191-a2b2-7ff2e8894c68</fullName>
    </submittedName>
</protein>
<proteinExistence type="inferred from homology"/>
<dbReference type="GO" id="GO:0005686">
    <property type="term" value="C:U2 snRNP"/>
    <property type="evidence" value="ECO:0007669"/>
    <property type="project" value="TreeGrafter"/>
</dbReference>
<keyword evidence="4 6" id="KW-0694">RNA-binding</keyword>
<organism evidence="9 10">
    <name type="scientific">Sclerotinia trifoliorum</name>
    <dbReference type="NCBI Taxonomy" id="28548"/>
    <lineage>
        <taxon>Eukaryota</taxon>
        <taxon>Fungi</taxon>
        <taxon>Dikarya</taxon>
        <taxon>Ascomycota</taxon>
        <taxon>Pezizomycotina</taxon>
        <taxon>Leotiomycetes</taxon>
        <taxon>Helotiales</taxon>
        <taxon>Sclerotiniaceae</taxon>
        <taxon>Sclerotinia</taxon>
    </lineage>
</organism>
<feature type="region of interest" description="Disordered" evidence="7">
    <location>
        <begin position="94"/>
        <end position="113"/>
    </location>
</feature>
<dbReference type="FunFam" id="3.30.70.330:FF:000329">
    <property type="entry name" value="splicing factor U2AF-associated protein 2"/>
    <property type="match status" value="1"/>
</dbReference>
<feature type="region of interest" description="Disordered" evidence="7">
    <location>
        <begin position="221"/>
        <end position="240"/>
    </location>
</feature>
<evidence type="ECO:0000256" key="7">
    <source>
        <dbReference type="SAM" id="MobiDB-lite"/>
    </source>
</evidence>
<dbReference type="InterPro" id="IPR000504">
    <property type="entry name" value="RRM_dom"/>
</dbReference>
<feature type="compositionally biased region" description="Acidic residues" evidence="7">
    <location>
        <begin position="372"/>
        <end position="381"/>
    </location>
</feature>
<feature type="compositionally biased region" description="Basic and acidic residues" evidence="7">
    <location>
        <begin position="224"/>
        <end position="240"/>
    </location>
</feature>
<comment type="caution">
    <text evidence="9">The sequence shown here is derived from an EMBL/GenBank/DDBJ whole genome shotgun (WGS) entry which is preliminary data.</text>
</comment>
<dbReference type="PROSITE" id="PS50102">
    <property type="entry name" value="RRM"/>
    <property type="match status" value="2"/>
</dbReference>
<dbReference type="SUPFAM" id="SSF54928">
    <property type="entry name" value="RNA-binding domain, RBD"/>
    <property type="match status" value="2"/>
</dbReference>
<dbReference type="GO" id="GO:0003723">
    <property type="term" value="F:RNA binding"/>
    <property type="evidence" value="ECO:0007669"/>
    <property type="project" value="UniProtKB-UniRule"/>
</dbReference>
<evidence type="ECO:0000256" key="2">
    <source>
        <dbReference type="ARBA" id="ARBA00022664"/>
    </source>
</evidence>
<evidence type="ECO:0000313" key="10">
    <source>
        <dbReference type="Proteomes" id="UP000624404"/>
    </source>
</evidence>
<keyword evidence="5" id="KW-0508">mRNA splicing</keyword>
<dbReference type="InterPro" id="IPR034393">
    <property type="entry name" value="TatSF1-like"/>
</dbReference>
<feature type="domain" description="RRM" evidence="8">
    <location>
        <begin position="120"/>
        <end position="214"/>
    </location>
</feature>
<dbReference type="Proteomes" id="UP000624404">
    <property type="component" value="Unassembled WGS sequence"/>
</dbReference>
<gene>
    <name evidence="9" type="ORF">SCLTRI_LOCUS6393</name>
</gene>
<keyword evidence="3" id="KW-0677">Repeat</keyword>
<dbReference type="FunFam" id="3.30.70.330:FF:000105">
    <property type="entry name" value="HIV Tat-specific factor 1 homolog"/>
    <property type="match status" value="1"/>
</dbReference>
<evidence type="ECO:0000256" key="5">
    <source>
        <dbReference type="ARBA" id="ARBA00023187"/>
    </source>
</evidence>
<feature type="domain" description="RRM" evidence="8">
    <location>
        <begin position="279"/>
        <end position="358"/>
    </location>
</feature>
<dbReference type="Pfam" id="PF00076">
    <property type="entry name" value="RRM_1"/>
    <property type="match status" value="2"/>
</dbReference>
<feature type="compositionally biased region" description="Low complexity" evidence="7">
    <location>
        <begin position="8"/>
        <end position="18"/>
    </location>
</feature>
<evidence type="ECO:0000256" key="1">
    <source>
        <dbReference type="ARBA" id="ARBA00007747"/>
    </source>
</evidence>
<evidence type="ECO:0000256" key="4">
    <source>
        <dbReference type="ARBA" id="ARBA00022884"/>
    </source>
</evidence>
<dbReference type="GO" id="GO:0005684">
    <property type="term" value="C:U2-type spliceosomal complex"/>
    <property type="evidence" value="ECO:0007669"/>
    <property type="project" value="TreeGrafter"/>
</dbReference>
<dbReference type="PANTHER" id="PTHR15608">
    <property type="entry name" value="SPLICING FACTOR U2AF-ASSOCIATED PROTEIN 2"/>
    <property type="match status" value="1"/>
</dbReference>
<dbReference type="AlphaFoldDB" id="A0A8H2VXR4"/>
<evidence type="ECO:0000256" key="3">
    <source>
        <dbReference type="ARBA" id="ARBA00022737"/>
    </source>
</evidence>
<dbReference type="OrthoDB" id="10258585at2759"/>
<keyword evidence="2" id="KW-0507">mRNA processing</keyword>
<dbReference type="InterPro" id="IPR035979">
    <property type="entry name" value="RBD_domain_sf"/>
</dbReference>
<dbReference type="SMART" id="SM00360">
    <property type="entry name" value="RRM"/>
    <property type="match status" value="2"/>
</dbReference>
<sequence>MEQRQHPEGAAAPFPANPEEFDSDDRISFSKLDQKYLLVQDDGTEFEFDDAIKRWIPVLDEALLEEQQKAYKVSGVDESEPVDAMKRKRKKEYVNGEDEGGRMVKAPKKAKAPLPPRANTAVYVTGLPSDVTVEEVHEVFSRKCGVIAEEIDSGKPRIKLYTDEKGEFKGDALIVFFKPPSVQMAIMLLDDTDFRIESGASKERIKMRVQAAEASYKKVQQTDVEGKEKEKPKTSMKDKQKIIKKTQKLDARLADWSDDEPSALVETSSRWDKVVILKHMFTLKELEEDPAAMLDIKEDIRDECGKLGEVTNVVLYDLEEDGVASVRFANAESAKACVRLMNGRKFDGQEVEAYITDGKEQFKKSKKKADDEDHGELESDG</sequence>
<feature type="region of interest" description="Disordered" evidence="7">
    <location>
        <begin position="1"/>
        <end position="25"/>
    </location>
</feature>
<dbReference type="GO" id="GO:0000398">
    <property type="term" value="P:mRNA splicing, via spliceosome"/>
    <property type="evidence" value="ECO:0007669"/>
    <property type="project" value="InterPro"/>
</dbReference>
<reference evidence="9" key="1">
    <citation type="submission" date="2020-10" db="EMBL/GenBank/DDBJ databases">
        <authorList>
            <person name="Kusch S."/>
        </authorList>
    </citation>
    <scope>NUCLEOTIDE SEQUENCE</scope>
    <source>
        <strain evidence="9">SwB9</strain>
    </source>
</reference>
<dbReference type="PANTHER" id="PTHR15608:SF0">
    <property type="entry name" value="HIV TAT-SPECIFIC FACTOR 1"/>
    <property type="match status" value="1"/>
</dbReference>
<dbReference type="EMBL" id="CAJHIA010000021">
    <property type="protein sequence ID" value="CAD6446602.1"/>
    <property type="molecule type" value="Genomic_DNA"/>
</dbReference>
<feature type="region of interest" description="Disordered" evidence="7">
    <location>
        <begin position="360"/>
        <end position="381"/>
    </location>
</feature>
<comment type="similarity">
    <text evidence="1">Belongs to the HTATSF1 family.</text>
</comment>
<dbReference type="CDD" id="cd12281">
    <property type="entry name" value="RRM1_TatSF1_like"/>
    <property type="match status" value="1"/>
</dbReference>
<name>A0A8H2VXR4_9HELO</name>
<dbReference type="InterPro" id="IPR034392">
    <property type="entry name" value="TatSF1-like_RRM1"/>
</dbReference>
<keyword evidence="10" id="KW-1185">Reference proteome</keyword>
<evidence type="ECO:0000259" key="8">
    <source>
        <dbReference type="PROSITE" id="PS50102"/>
    </source>
</evidence>